<name>A0A5B6W5R5_9ROSI</name>
<feature type="region of interest" description="Disordered" evidence="1">
    <location>
        <begin position="1"/>
        <end position="21"/>
    </location>
</feature>
<evidence type="ECO:0000313" key="3">
    <source>
        <dbReference type="Proteomes" id="UP000325315"/>
    </source>
</evidence>
<sequence length="102" mass="11679">MTQEQDNSRLITMGKRKGKSSWKRIGSAKVINDYGEESKLRKRKLTDIEADDCGIEELREDIAKRMRYGGQDFKNESGTNLSVENPNQNRSAAAKRQADRMQ</sequence>
<evidence type="ECO:0000313" key="2">
    <source>
        <dbReference type="EMBL" id="KAA3476756.1"/>
    </source>
</evidence>
<dbReference type="EMBL" id="SMMG02000004">
    <property type="protein sequence ID" value="KAA3476756.1"/>
    <property type="molecule type" value="Genomic_DNA"/>
</dbReference>
<gene>
    <name evidence="2" type="ORF">EPI10_010704</name>
</gene>
<organism evidence="2 3">
    <name type="scientific">Gossypium australe</name>
    <dbReference type="NCBI Taxonomy" id="47621"/>
    <lineage>
        <taxon>Eukaryota</taxon>
        <taxon>Viridiplantae</taxon>
        <taxon>Streptophyta</taxon>
        <taxon>Embryophyta</taxon>
        <taxon>Tracheophyta</taxon>
        <taxon>Spermatophyta</taxon>
        <taxon>Magnoliopsida</taxon>
        <taxon>eudicotyledons</taxon>
        <taxon>Gunneridae</taxon>
        <taxon>Pentapetalae</taxon>
        <taxon>rosids</taxon>
        <taxon>malvids</taxon>
        <taxon>Malvales</taxon>
        <taxon>Malvaceae</taxon>
        <taxon>Malvoideae</taxon>
        <taxon>Gossypium</taxon>
    </lineage>
</organism>
<feature type="compositionally biased region" description="Polar residues" evidence="1">
    <location>
        <begin position="1"/>
        <end position="10"/>
    </location>
</feature>
<feature type="compositionally biased region" description="Polar residues" evidence="1">
    <location>
        <begin position="76"/>
        <end position="91"/>
    </location>
</feature>
<dbReference type="OrthoDB" id="10360454at2759"/>
<dbReference type="AlphaFoldDB" id="A0A5B6W5R5"/>
<protein>
    <submittedName>
        <fullName evidence="2">Uncharacterized protein</fullName>
    </submittedName>
</protein>
<comment type="caution">
    <text evidence="2">The sequence shown here is derived from an EMBL/GenBank/DDBJ whole genome shotgun (WGS) entry which is preliminary data.</text>
</comment>
<reference evidence="3" key="1">
    <citation type="journal article" date="2019" name="Plant Biotechnol. J.">
        <title>Genome sequencing of the Australian wild diploid species Gossypium australe highlights disease resistance and delayed gland morphogenesis.</title>
        <authorList>
            <person name="Cai Y."/>
            <person name="Cai X."/>
            <person name="Wang Q."/>
            <person name="Wang P."/>
            <person name="Zhang Y."/>
            <person name="Cai C."/>
            <person name="Xu Y."/>
            <person name="Wang K."/>
            <person name="Zhou Z."/>
            <person name="Wang C."/>
            <person name="Geng S."/>
            <person name="Li B."/>
            <person name="Dong Q."/>
            <person name="Hou Y."/>
            <person name="Wang H."/>
            <person name="Ai P."/>
            <person name="Liu Z."/>
            <person name="Yi F."/>
            <person name="Sun M."/>
            <person name="An G."/>
            <person name="Cheng J."/>
            <person name="Zhang Y."/>
            <person name="Shi Q."/>
            <person name="Xie Y."/>
            <person name="Shi X."/>
            <person name="Chang Y."/>
            <person name="Huang F."/>
            <person name="Chen Y."/>
            <person name="Hong S."/>
            <person name="Mi L."/>
            <person name="Sun Q."/>
            <person name="Zhang L."/>
            <person name="Zhou B."/>
            <person name="Peng R."/>
            <person name="Zhang X."/>
            <person name="Liu F."/>
        </authorList>
    </citation>
    <scope>NUCLEOTIDE SEQUENCE [LARGE SCALE GENOMIC DNA]</scope>
    <source>
        <strain evidence="3">cv. PA1801</strain>
    </source>
</reference>
<accession>A0A5B6W5R5</accession>
<proteinExistence type="predicted"/>
<feature type="region of interest" description="Disordered" evidence="1">
    <location>
        <begin position="69"/>
        <end position="102"/>
    </location>
</feature>
<dbReference type="Proteomes" id="UP000325315">
    <property type="component" value="Unassembled WGS sequence"/>
</dbReference>
<keyword evidence="3" id="KW-1185">Reference proteome</keyword>
<evidence type="ECO:0000256" key="1">
    <source>
        <dbReference type="SAM" id="MobiDB-lite"/>
    </source>
</evidence>